<keyword evidence="3" id="KW-0547">Nucleotide-binding</keyword>
<evidence type="ECO:0000313" key="7">
    <source>
        <dbReference type="EMBL" id="KAJ9150918.1"/>
    </source>
</evidence>
<keyword evidence="8" id="KW-1185">Reference proteome</keyword>
<dbReference type="InterPro" id="IPR013149">
    <property type="entry name" value="ADH-like_C"/>
</dbReference>
<keyword evidence="5" id="KW-0560">Oxidoreductase</keyword>
<dbReference type="InterPro" id="IPR013154">
    <property type="entry name" value="ADH-like_N"/>
</dbReference>
<evidence type="ECO:0000313" key="8">
    <source>
        <dbReference type="Proteomes" id="UP001174694"/>
    </source>
</evidence>
<reference evidence="7" key="1">
    <citation type="submission" date="2022-07" db="EMBL/GenBank/DDBJ databases">
        <title>Fungi with potential for degradation of polypropylene.</title>
        <authorList>
            <person name="Gostincar C."/>
        </authorList>
    </citation>
    <scope>NUCLEOTIDE SEQUENCE</scope>
    <source>
        <strain evidence="7">EXF-13308</strain>
    </source>
</reference>
<dbReference type="Proteomes" id="UP001174694">
    <property type="component" value="Unassembled WGS sequence"/>
</dbReference>
<gene>
    <name evidence="7" type="ORF">NKR23_g3432</name>
</gene>
<comment type="subunit">
    <text evidence="2">Monomer.</text>
</comment>
<evidence type="ECO:0000256" key="1">
    <source>
        <dbReference type="ARBA" id="ARBA00008072"/>
    </source>
</evidence>
<feature type="domain" description="Enoyl reductase (ER)" evidence="6">
    <location>
        <begin position="13"/>
        <end position="368"/>
    </location>
</feature>
<evidence type="ECO:0000256" key="5">
    <source>
        <dbReference type="ARBA" id="ARBA00023002"/>
    </source>
</evidence>
<dbReference type="PANTHER" id="PTHR45348">
    <property type="entry name" value="HYPOTHETICAL OXIDOREDUCTASE (EUROFUNG)"/>
    <property type="match status" value="1"/>
</dbReference>
<accession>A0AA38VWU1</accession>
<evidence type="ECO:0000256" key="2">
    <source>
        <dbReference type="ARBA" id="ARBA00011245"/>
    </source>
</evidence>
<evidence type="ECO:0000256" key="3">
    <source>
        <dbReference type="ARBA" id="ARBA00022741"/>
    </source>
</evidence>
<protein>
    <submittedName>
        <fullName evidence="7">NAD(P)-binding protein</fullName>
    </submittedName>
</protein>
<dbReference type="Gene3D" id="3.90.180.10">
    <property type="entry name" value="Medium-chain alcohol dehydrogenases, catalytic domain"/>
    <property type="match status" value="1"/>
</dbReference>
<dbReference type="PANTHER" id="PTHR45348:SF1">
    <property type="entry name" value="TRANS-ENOYL REDUCTASE STHE"/>
    <property type="match status" value="1"/>
</dbReference>
<dbReference type="InterPro" id="IPR011032">
    <property type="entry name" value="GroES-like_sf"/>
</dbReference>
<keyword evidence="4" id="KW-0521">NADP</keyword>
<evidence type="ECO:0000256" key="4">
    <source>
        <dbReference type="ARBA" id="ARBA00022857"/>
    </source>
</evidence>
<dbReference type="Pfam" id="PF00107">
    <property type="entry name" value="ADH_zinc_N"/>
    <property type="match status" value="1"/>
</dbReference>
<dbReference type="InterPro" id="IPR047122">
    <property type="entry name" value="Trans-enoyl_RdTase-like"/>
</dbReference>
<dbReference type="InterPro" id="IPR036291">
    <property type="entry name" value="NAD(P)-bd_dom_sf"/>
</dbReference>
<proteinExistence type="inferred from homology"/>
<name>A0AA38VWU1_9PEZI</name>
<dbReference type="CDD" id="cd08249">
    <property type="entry name" value="enoyl_reductase_like"/>
    <property type="match status" value="1"/>
</dbReference>
<dbReference type="SUPFAM" id="SSF50129">
    <property type="entry name" value="GroES-like"/>
    <property type="match status" value="1"/>
</dbReference>
<comment type="caution">
    <text evidence="7">The sequence shown here is derived from an EMBL/GenBank/DDBJ whole genome shotgun (WGS) entry which is preliminary data.</text>
</comment>
<dbReference type="GO" id="GO:0016651">
    <property type="term" value="F:oxidoreductase activity, acting on NAD(P)H"/>
    <property type="evidence" value="ECO:0007669"/>
    <property type="project" value="InterPro"/>
</dbReference>
<dbReference type="EMBL" id="JANBVO010000007">
    <property type="protein sequence ID" value="KAJ9150918.1"/>
    <property type="molecule type" value="Genomic_DNA"/>
</dbReference>
<dbReference type="Pfam" id="PF08240">
    <property type="entry name" value="ADH_N"/>
    <property type="match status" value="1"/>
</dbReference>
<sequence>MATTTQTQTALVGDNDGNIVLSRSAPVPRLTDDDHIAVSVKAVSLNPVDTKMVGAYHTPDAISGCDFAGVVTAVGPAVATCSDIKVGDRVCAAISGLNPLRPENGAFGEHATAPAWASLKIPPSWSFAHGASLGTPWMTVGMALFWSLDLDRGPLLELSGQADPRPAATNGDKKPTTVLVSGGASATGTATIQLLKLAGYDVVATCSPRNSELVRSYGADRVFDYHSPGCAADIKAHTRNVLRYAVDCITSPDSTRLCYAALGRAGGRYTALDAYSEAVTATRKIVRADWVLGPELLGEDIAWPAPHGRPANPEAKAFCVEWTRTLQGLLDRGLIRPHPLRVSDKGLKGVLDGFAEIRAKKVSGEKLVYTL</sequence>
<dbReference type="SUPFAM" id="SSF51735">
    <property type="entry name" value="NAD(P)-binding Rossmann-fold domains"/>
    <property type="match status" value="1"/>
</dbReference>
<dbReference type="Gene3D" id="3.40.50.720">
    <property type="entry name" value="NAD(P)-binding Rossmann-like Domain"/>
    <property type="match status" value="1"/>
</dbReference>
<evidence type="ECO:0000259" key="6">
    <source>
        <dbReference type="SMART" id="SM00829"/>
    </source>
</evidence>
<dbReference type="SMART" id="SM00829">
    <property type="entry name" value="PKS_ER"/>
    <property type="match status" value="1"/>
</dbReference>
<comment type="similarity">
    <text evidence="1">Belongs to the zinc-containing alcohol dehydrogenase family.</text>
</comment>
<organism evidence="7 8">
    <name type="scientific">Pleurostoma richardsiae</name>
    <dbReference type="NCBI Taxonomy" id="41990"/>
    <lineage>
        <taxon>Eukaryota</taxon>
        <taxon>Fungi</taxon>
        <taxon>Dikarya</taxon>
        <taxon>Ascomycota</taxon>
        <taxon>Pezizomycotina</taxon>
        <taxon>Sordariomycetes</taxon>
        <taxon>Sordariomycetidae</taxon>
        <taxon>Calosphaeriales</taxon>
        <taxon>Pleurostomataceae</taxon>
        <taxon>Pleurostoma</taxon>
    </lineage>
</organism>
<dbReference type="GO" id="GO:0000166">
    <property type="term" value="F:nucleotide binding"/>
    <property type="evidence" value="ECO:0007669"/>
    <property type="project" value="UniProtKB-KW"/>
</dbReference>
<dbReference type="InterPro" id="IPR020843">
    <property type="entry name" value="ER"/>
</dbReference>
<dbReference type="AlphaFoldDB" id="A0AA38VWU1"/>